<reference evidence="2 3" key="1">
    <citation type="submission" date="2019-09" db="EMBL/GenBank/DDBJ databases">
        <authorList>
            <consortium name="DOE Joint Genome Institute"/>
            <person name="Mondo S.J."/>
            <person name="Navarro-Mendoza M.I."/>
            <person name="Perez-Arques C."/>
            <person name="Panchal S."/>
            <person name="Nicolas F.E."/>
            <person name="Ganguly P."/>
            <person name="Pangilinan J."/>
            <person name="Grigoriev I."/>
            <person name="Heitman J."/>
            <person name="Sanya K."/>
            <person name="Garre V."/>
        </authorList>
    </citation>
    <scope>NUCLEOTIDE SEQUENCE [LARGE SCALE GENOMIC DNA]</scope>
    <source>
        <strain evidence="2 3">MU402</strain>
    </source>
</reference>
<organism evidence="2 3">
    <name type="scientific">Mucor circinelloides f. lusitanicus</name>
    <name type="common">Mucor racemosus var. lusitanicus</name>
    <dbReference type="NCBI Taxonomy" id="29924"/>
    <lineage>
        <taxon>Eukaryota</taxon>
        <taxon>Fungi</taxon>
        <taxon>Fungi incertae sedis</taxon>
        <taxon>Mucoromycota</taxon>
        <taxon>Mucoromycotina</taxon>
        <taxon>Mucoromycetes</taxon>
        <taxon>Mucorales</taxon>
        <taxon>Mucorineae</taxon>
        <taxon>Mucoraceae</taxon>
        <taxon>Mucor</taxon>
    </lineage>
</organism>
<feature type="region of interest" description="Disordered" evidence="1">
    <location>
        <begin position="13"/>
        <end position="90"/>
    </location>
</feature>
<feature type="compositionally biased region" description="Polar residues" evidence="1">
    <location>
        <begin position="382"/>
        <end position="394"/>
    </location>
</feature>
<accession>A0A8H4BN53</accession>
<feature type="compositionally biased region" description="Acidic residues" evidence="1">
    <location>
        <begin position="412"/>
        <end position="426"/>
    </location>
</feature>
<sequence>MLSEYHDLLEKRRLERKRGHNPVPQLPPFVPLPRDELAQLTPSSPASFDYEPYFSREPITLSRRSPSVYSRQPSSPAPARSRNIATPPPLASSLDIALVDTQSTSPQRPSYLSQLAPFSVTPRKRFFAETSMISVEAESSTQEDEMHRHKRVSSPSTSREIEHEEYPEQQQQHSIETPAAPEDQASIPVSRNQDVDMVDASTHKTIPNDEQPLLPVVEGEDDLAENLSIHELSIHEERHEEDTVHNTPPPSPQANSDSDPHHTSAIDDSQQQQGAKESPQKPDELQQQASINDSQEQQQNESHKQTAVDDSQEPNEPEQQEVPGDKPEAQEEPSGSGELQEAVVQQDVEESAKNVHRTTIEEETEEEAQHEAVKEATAVKVTDQTNNHDQTSKPASPVDPATGRDAIKYGFDDDNIDYGGYDDDVDQEQHAKPADSVSQTEEDTSNDVVRDLRIMATANTVNLRKIRKLSNLHIQTISNLVLDSTKEARDNTADAHEKSIIEDYYYTINDDLKKCHKQYLQYQQCASANRRLKAYHRRRDLQFLNVIKEEGALKRRIHDLQQEMDELDAKQHTWNRIEDLFHSINQIKDTTTATVTKQVQVEASSNRL</sequence>
<feature type="compositionally biased region" description="Polar residues" evidence="1">
    <location>
        <begin position="266"/>
        <end position="275"/>
    </location>
</feature>
<evidence type="ECO:0000313" key="3">
    <source>
        <dbReference type="Proteomes" id="UP000469890"/>
    </source>
</evidence>
<dbReference type="AlphaFoldDB" id="A0A8H4BN53"/>
<name>A0A8H4BN53_MUCCL</name>
<feature type="compositionally biased region" description="Basic and acidic residues" evidence="1">
    <location>
        <begin position="232"/>
        <end position="244"/>
    </location>
</feature>
<feature type="compositionally biased region" description="Acidic residues" evidence="1">
    <location>
        <begin position="310"/>
        <end position="319"/>
    </location>
</feature>
<dbReference type="EMBL" id="JAAECE010000002">
    <property type="protein sequence ID" value="KAF1804401.1"/>
    <property type="molecule type" value="Genomic_DNA"/>
</dbReference>
<dbReference type="Proteomes" id="UP000469890">
    <property type="component" value="Unassembled WGS sequence"/>
</dbReference>
<feature type="compositionally biased region" description="Polar residues" evidence="1">
    <location>
        <begin position="285"/>
        <end position="300"/>
    </location>
</feature>
<gene>
    <name evidence="2" type="ORF">FB192DRAFT_1357530</name>
</gene>
<feature type="compositionally biased region" description="Low complexity" evidence="1">
    <location>
        <begin position="70"/>
        <end position="82"/>
    </location>
</feature>
<proteinExistence type="predicted"/>
<comment type="caution">
    <text evidence="2">The sequence shown here is derived from an EMBL/GenBank/DDBJ whole genome shotgun (WGS) entry which is preliminary data.</text>
</comment>
<evidence type="ECO:0000313" key="2">
    <source>
        <dbReference type="EMBL" id="KAF1804401.1"/>
    </source>
</evidence>
<protein>
    <submittedName>
        <fullName evidence="2">Uncharacterized protein</fullName>
    </submittedName>
</protein>
<feature type="region of interest" description="Disordered" evidence="1">
    <location>
        <begin position="135"/>
        <end position="446"/>
    </location>
</feature>
<evidence type="ECO:0000256" key="1">
    <source>
        <dbReference type="SAM" id="MobiDB-lite"/>
    </source>
</evidence>